<dbReference type="GO" id="GO:0003677">
    <property type="term" value="F:DNA binding"/>
    <property type="evidence" value="ECO:0007669"/>
    <property type="project" value="UniProtKB-UniRule"/>
</dbReference>
<dbReference type="Proteomes" id="UP000003379">
    <property type="component" value="Unassembled WGS sequence"/>
</dbReference>
<proteinExistence type="inferred from homology"/>
<dbReference type="InterPro" id="IPR055446">
    <property type="entry name" value="RecD2_N_OB"/>
</dbReference>
<keyword evidence="3 6" id="KW-0347">Helicase</keyword>
<dbReference type="Pfam" id="PF14490">
    <property type="entry name" value="HHH_RecD2"/>
    <property type="match status" value="1"/>
</dbReference>
<dbReference type="GO" id="GO:0016887">
    <property type="term" value="F:ATP hydrolysis activity"/>
    <property type="evidence" value="ECO:0007669"/>
    <property type="project" value="RHEA"/>
</dbReference>
<dbReference type="HOGENOM" id="CLU_007524_0_1_9"/>
<dbReference type="NCBIfam" id="TIGR01448">
    <property type="entry name" value="recD_rel"/>
    <property type="match status" value="1"/>
</dbReference>
<keyword evidence="3" id="KW-0413">Isomerase</keyword>
<dbReference type="SMART" id="SM00382">
    <property type="entry name" value="AAA"/>
    <property type="match status" value="1"/>
</dbReference>
<dbReference type="Pfam" id="PF18335">
    <property type="entry name" value="SH3_13"/>
    <property type="match status" value="1"/>
</dbReference>
<comment type="catalytic activity">
    <reaction evidence="3">
        <text>ATP + H2O = ADP + phosphate + H(+)</text>
        <dbReference type="Rhea" id="RHEA:13065"/>
        <dbReference type="ChEBI" id="CHEBI:15377"/>
        <dbReference type="ChEBI" id="CHEBI:15378"/>
        <dbReference type="ChEBI" id="CHEBI:30616"/>
        <dbReference type="ChEBI" id="CHEBI:43474"/>
        <dbReference type="ChEBI" id="CHEBI:456216"/>
        <dbReference type="EC" id="5.6.2.3"/>
    </reaction>
</comment>
<dbReference type="SUPFAM" id="SSF47781">
    <property type="entry name" value="RuvA domain 2-like"/>
    <property type="match status" value="1"/>
</dbReference>
<dbReference type="EC" id="5.6.2.3" evidence="3"/>
<dbReference type="InterPro" id="IPR010994">
    <property type="entry name" value="RuvA_2-like"/>
</dbReference>
<dbReference type="Gene3D" id="1.10.10.2220">
    <property type="match status" value="1"/>
</dbReference>
<dbReference type="Pfam" id="PF14520">
    <property type="entry name" value="HHH_5"/>
    <property type="match status" value="1"/>
</dbReference>
<dbReference type="InterPro" id="IPR027785">
    <property type="entry name" value="UvrD-like_helicase_C"/>
</dbReference>
<feature type="domain" description="Helix-hairpin-helix DNA-binding motif class 1" evidence="4">
    <location>
        <begin position="83"/>
        <end position="104"/>
    </location>
</feature>
<evidence type="ECO:0000256" key="2">
    <source>
        <dbReference type="ARBA" id="ARBA00022840"/>
    </source>
</evidence>
<dbReference type="InterPro" id="IPR003593">
    <property type="entry name" value="AAA+_ATPase"/>
</dbReference>
<dbReference type="SUPFAM" id="SSF52540">
    <property type="entry name" value="P-loop containing nucleoside triphosphate hydrolases"/>
    <property type="match status" value="1"/>
</dbReference>
<dbReference type="InterPro" id="IPR027417">
    <property type="entry name" value="P-loop_NTPase"/>
</dbReference>
<reference evidence="6 7" key="1">
    <citation type="submission" date="2011-08" db="EMBL/GenBank/DDBJ databases">
        <title>The Genome Sequence of Eubacteriaceae bacterium CM5.</title>
        <authorList>
            <consortium name="The Broad Institute Genome Sequencing Platform"/>
            <person name="Earl A."/>
            <person name="Ward D."/>
            <person name="Feldgarden M."/>
            <person name="Gevers D."/>
            <person name="Sizova M."/>
            <person name="Hazen A."/>
            <person name="Epstein S."/>
            <person name="Young S.K."/>
            <person name="Zeng Q."/>
            <person name="Gargeya S."/>
            <person name="Fitzgerald M."/>
            <person name="Haas B."/>
            <person name="Abouelleil A."/>
            <person name="Alvarado L."/>
            <person name="Arachchi H.M."/>
            <person name="Berlin A."/>
            <person name="Brown A."/>
            <person name="Chapman S.B."/>
            <person name="Chen Z."/>
            <person name="Dunbar C."/>
            <person name="Freedman E."/>
            <person name="Gearin G."/>
            <person name="Gellesch M."/>
            <person name="Goldberg J."/>
            <person name="Griggs A."/>
            <person name="Gujja S."/>
            <person name="Heiman D."/>
            <person name="Howarth C."/>
            <person name="Larson L."/>
            <person name="Lui A."/>
            <person name="MacDonald P.J.P."/>
            <person name="Montmayeur A."/>
            <person name="Murphy C."/>
            <person name="Neiman D."/>
            <person name="Pearson M."/>
            <person name="Priest M."/>
            <person name="Roberts A."/>
            <person name="Saif S."/>
            <person name="Shea T."/>
            <person name="Shenoy N."/>
            <person name="Sisk P."/>
            <person name="Stolte C."/>
            <person name="Sykes S."/>
            <person name="Wortman J."/>
            <person name="Nusbaum C."/>
            <person name="Birren B."/>
        </authorList>
    </citation>
    <scope>NUCLEOTIDE SEQUENCE [LARGE SCALE GENOMIC DNA]</scope>
    <source>
        <strain evidence="6 7">CM5</strain>
    </source>
</reference>
<dbReference type="PANTHER" id="PTHR43788">
    <property type="entry name" value="DNA2/NAM7 HELICASE FAMILY MEMBER"/>
    <property type="match status" value="1"/>
</dbReference>
<dbReference type="AlphaFoldDB" id="G9X9U7"/>
<dbReference type="GO" id="GO:0009338">
    <property type="term" value="C:exodeoxyribonuclease V complex"/>
    <property type="evidence" value="ECO:0007669"/>
    <property type="project" value="TreeGrafter"/>
</dbReference>
<dbReference type="STRING" id="796937.HMPREF9630_01134"/>
<comment type="function">
    <text evidence="3">DNA-dependent ATPase and ATP-dependent 5'-3' DNA helicase. Has no activity on blunt DNA or DNA with 3'-overhangs, requires at least 10 bases of 5'-ssDNA for helicase activity.</text>
</comment>
<evidence type="ECO:0000259" key="5">
    <source>
        <dbReference type="SMART" id="SM00382"/>
    </source>
</evidence>
<evidence type="ECO:0000313" key="6">
    <source>
        <dbReference type="EMBL" id="EHL20193.1"/>
    </source>
</evidence>
<dbReference type="GO" id="GO:0017116">
    <property type="term" value="F:single-stranded DNA helicase activity"/>
    <property type="evidence" value="ECO:0007669"/>
    <property type="project" value="TreeGrafter"/>
</dbReference>
<dbReference type="GO" id="GO:0006310">
    <property type="term" value="P:DNA recombination"/>
    <property type="evidence" value="ECO:0007669"/>
    <property type="project" value="InterPro"/>
</dbReference>
<dbReference type="InterPro" id="IPR029493">
    <property type="entry name" value="RecD2-like_HHH"/>
</dbReference>
<dbReference type="GO" id="GO:0005524">
    <property type="term" value="F:ATP binding"/>
    <property type="evidence" value="ECO:0007669"/>
    <property type="project" value="UniProtKB-UniRule"/>
</dbReference>
<feature type="domain" description="Helix-hairpin-helix DNA-binding motif class 1" evidence="4">
    <location>
        <begin position="182"/>
        <end position="201"/>
    </location>
</feature>
<dbReference type="HAMAP" id="MF_01488">
    <property type="entry name" value="RecD2"/>
    <property type="match status" value="1"/>
</dbReference>
<dbReference type="Gene3D" id="3.40.50.300">
    <property type="entry name" value="P-loop containing nucleotide triphosphate hydrolases"/>
    <property type="match status" value="2"/>
</dbReference>
<keyword evidence="1 3" id="KW-0547">Nucleotide-binding</keyword>
<dbReference type="PATRIC" id="fig|796940.3.peg.39"/>
<dbReference type="InterPro" id="IPR050534">
    <property type="entry name" value="Coronavir_polyprotein_1ab"/>
</dbReference>
<dbReference type="Gene3D" id="2.30.30.940">
    <property type="match status" value="1"/>
</dbReference>
<protein>
    <recommendedName>
        <fullName evidence="3">ATP-dependent RecD2 DNA helicase</fullName>
        <ecNumber evidence="3">5.6.2.3</ecNumber>
    </recommendedName>
    <alternativeName>
        <fullName evidence="3">DNA 5'-3' helicase subunit RecD2</fullName>
    </alternativeName>
</protein>
<feature type="domain" description="AAA+ ATPase" evidence="5">
    <location>
        <begin position="337"/>
        <end position="481"/>
    </location>
</feature>
<dbReference type="Gene3D" id="1.10.150.20">
    <property type="entry name" value="5' to 3' exonuclease, C-terminal subdomain"/>
    <property type="match status" value="1"/>
</dbReference>
<dbReference type="RefSeq" id="WP_009528349.1">
    <property type="nucleotide sequence ID" value="NZ_JH414596.1"/>
</dbReference>
<accession>G9X9U7</accession>
<evidence type="ECO:0000259" key="4">
    <source>
        <dbReference type="SMART" id="SM00278"/>
    </source>
</evidence>
<dbReference type="GO" id="GO:0043139">
    <property type="term" value="F:5'-3' DNA helicase activity"/>
    <property type="evidence" value="ECO:0007669"/>
    <property type="project" value="UniProtKB-UniRule"/>
</dbReference>
<feature type="binding site" evidence="3">
    <location>
        <begin position="348"/>
        <end position="352"/>
    </location>
    <ligand>
        <name>ATP</name>
        <dbReference type="ChEBI" id="CHEBI:30616"/>
    </ligand>
</feature>
<keyword evidence="3" id="KW-0238">DNA-binding</keyword>
<dbReference type="SMART" id="SM00278">
    <property type="entry name" value="HhH1"/>
    <property type="match status" value="3"/>
</dbReference>
<dbReference type="EMBL" id="AFZG01000001">
    <property type="protein sequence ID" value="EHL20193.1"/>
    <property type="molecule type" value="Genomic_DNA"/>
</dbReference>
<dbReference type="InterPro" id="IPR041451">
    <property type="entry name" value="RecD2_SH13"/>
</dbReference>
<dbReference type="PANTHER" id="PTHR43788:SF6">
    <property type="entry name" value="DNA HELICASE B"/>
    <property type="match status" value="1"/>
</dbReference>
<evidence type="ECO:0000256" key="3">
    <source>
        <dbReference type="HAMAP-Rule" id="MF_01488"/>
    </source>
</evidence>
<sequence>MEGKISGKVVDIRYTSFDGEYTVATVRLGDKSEVVVTGPLAGADIGDNIEITGEYITHRIYGEQFKANSFIPLKPDDEQGIYEFLSSGVIDGIGEKFARRIMQVFGDKTLDIIEKTPERLLEIEGIGSKKLDKIITSYNEKMMLKNIIIQLAKYDLSTTLSIKIYNTYNENTLKILSNNPYRLCDDIKGIGFKKADEIAKKMGVALDSTERKIQAIIYSLTQSTYEGHTYTTFFKLKSDMKELIDFDDEDEILSIAYDLYAKKQIIIDGIEKDDIKIFLYRYALAETTVASKLIELATYQDKKIDEKKLDELIQEQIKYSNIDFSQEQIQSVKMAVNNNILIITGGPGTGKTTTLSFIIEIFERIGKKVKLCAPTGKASKRMAQATNKDASTIHRLLEMNYSSDDMQEHFLKNEDEPIKADVIIVDETSMVDILLMQSLLLAIKNGTHLILVGDKDQLPSVGAGNVLKDIINCEIIPCIKLNKIFRQAMKSHIIVNAHRINEGKMPLTNDKDNDFFIMNRNDKNSIEKLIVELTTERLPKYYDVTSKDIQIITPMKKREIGTQNLNKLLQEALNPKEPVKNEYKTQFKIYRENDRVIHIKNNYEKQWISEKEEGSGIFNGDTGTIESVNLREKFLTVNFDDGKKATYDFDELDELEHSFALTVHKSQGSEYPCVILPIHSVAPMLMTRKILYTAITRAKKLLIIISNNSNIKKMVENIYEEERNSTLMQKLKMFKDYKMLD</sequence>
<keyword evidence="2 3" id="KW-0067">ATP-binding</keyword>
<gene>
    <name evidence="3" type="primary">recD2</name>
    <name evidence="6" type="ORF">HMPREF9628_00038</name>
</gene>
<comment type="caution">
    <text evidence="6">The sequence shown here is derived from an EMBL/GenBank/DDBJ whole genome shotgun (WGS) entry which is preliminary data.</text>
</comment>
<name>G9X9U7_9FIRM</name>
<dbReference type="InterPro" id="IPR003583">
    <property type="entry name" value="Hlx-hairpin-Hlx_DNA-bd_motif"/>
</dbReference>
<dbReference type="CDD" id="cd18809">
    <property type="entry name" value="SF1_C_RecD"/>
    <property type="match status" value="1"/>
</dbReference>
<comment type="similarity">
    <text evidence="3">Belongs to the RecD family. RecD2 subfamily.</text>
</comment>
<evidence type="ECO:0000313" key="7">
    <source>
        <dbReference type="Proteomes" id="UP000003379"/>
    </source>
</evidence>
<evidence type="ECO:0000256" key="1">
    <source>
        <dbReference type="ARBA" id="ARBA00022741"/>
    </source>
</evidence>
<organism evidence="6 7">
    <name type="scientific">Peptoanaerobacter stomatis</name>
    <dbReference type="NCBI Taxonomy" id="796937"/>
    <lineage>
        <taxon>Bacteria</taxon>
        <taxon>Bacillati</taxon>
        <taxon>Bacillota</taxon>
        <taxon>Clostridia</taxon>
        <taxon>Peptostreptococcales</taxon>
        <taxon>Filifactoraceae</taxon>
        <taxon>Peptoanaerobacter</taxon>
    </lineage>
</organism>
<dbReference type="CDD" id="cd17933">
    <property type="entry name" value="DEXSc_RecD-like"/>
    <property type="match status" value="1"/>
</dbReference>
<keyword evidence="3" id="KW-0378">Hydrolase</keyword>
<dbReference type="Pfam" id="PF13245">
    <property type="entry name" value="AAA_19"/>
    <property type="match status" value="1"/>
</dbReference>
<dbReference type="Pfam" id="PF13538">
    <property type="entry name" value="UvrD_C_2"/>
    <property type="match status" value="1"/>
</dbReference>
<dbReference type="InterPro" id="IPR006345">
    <property type="entry name" value="RecD2"/>
</dbReference>
<dbReference type="GO" id="GO:0006281">
    <property type="term" value="P:DNA repair"/>
    <property type="evidence" value="ECO:0007669"/>
    <property type="project" value="InterPro"/>
</dbReference>
<feature type="domain" description="Helix-hairpin-helix DNA-binding motif class 1" evidence="4">
    <location>
        <begin position="118"/>
        <end position="137"/>
    </location>
</feature>
<dbReference type="Pfam" id="PF23139">
    <property type="entry name" value="OB_YrrC"/>
    <property type="match status" value="1"/>
</dbReference>